<sequence>MTLTAGALADPLVERPAVDTTDLQTLAPGWAATNPLRGLAQAQAIGRQAFNQTCARCHGAEADGSRSPAPDLRRIGLACRRVKDAELKQRCLSDADHFFVTSVRYGKQKFGIVHMPPFDGVLEPALVYALRSYVETAPRP</sequence>
<accession>A0ABY4S399</accession>
<evidence type="ECO:0000313" key="7">
    <source>
        <dbReference type="Proteomes" id="UP001056201"/>
    </source>
</evidence>
<evidence type="ECO:0000256" key="2">
    <source>
        <dbReference type="ARBA" id="ARBA00022723"/>
    </source>
</evidence>
<dbReference type="InterPro" id="IPR036909">
    <property type="entry name" value="Cyt_c-like_dom_sf"/>
</dbReference>
<proteinExistence type="predicted"/>
<evidence type="ECO:0000313" key="6">
    <source>
        <dbReference type="EMBL" id="URI06690.1"/>
    </source>
</evidence>
<evidence type="ECO:0000256" key="4">
    <source>
        <dbReference type="PROSITE-ProRule" id="PRU00433"/>
    </source>
</evidence>
<dbReference type="SUPFAM" id="SSF46626">
    <property type="entry name" value="Cytochrome c"/>
    <property type="match status" value="1"/>
</dbReference>
<organism evidence="6 7">
    <name type="scientific">Aquincola tertiaricarbonis</name>
    <dbReference type="NCBI Taxonomy" id="391953"/>
    <lineage>
        <taxon>Bacteria</taxon>
        <taxon>Pseudomonadati</taxon>
        <taxon>Pseudomonadota</taxon>
        <taxon>Betaproteobacteria</taxon>
        <taxon>Burkholderiales</taxon>
        <taxon>Sphaerotilaceae</taxon>
        <taxon>Aquincola</taxon>
    </lineage>
</organism>
<evidence type="ECO:0000256" key="3">
    <source>
        <dbReference type="ARBA" id="ARBA00023004"/>
    </source>
</evidence>
<dbReference type="Proteomes" id="UP001056201">
    <property type="component" value="Chromosome 1"/>
</dbReference>
<protein>
    <submittedName>
        <fullName evidence="6">C-type cytochrome</fullName>
    </submittedName>
</protein>
<dbReference type="InterPro" id="IPR009056">
    <property type="entry name" value="Cyt_c-like_dom"/>
</dbReference>
<keyword evidence="3 4" id="KW-0408">Iron</keyword>
<dbReference type="EMBL" id="CP097635">
    <property type="protein sequence ID" value="URI06690.1"/>
    <property type="molecule type" value="Genomic_DNA"/>
</dbReference>
<dbReference type="Pfam" id="PF13442">
    <property type="entry name" value="Cytochrome_CBB3"/>
    <property type="match status" value="1"/>
</dbReference>
<keyword evidence="7" id="KW-1185">Reference proteome</keyword>
<name>A0ABY4S399_AQUTE</name>
<reference evidence="6" key="1">
    <citation type="submission" date="2022-05" db="EMBL/GenBank/DDBJ databases">
        <title>An RpoN-dependent PEP-CTERM gene is involved in floc formation of an Aquincola tertiaricarbonis strain.</title>
        <authorList>
            <person name="Qiu D."/>
            <person name="Xia M."/>
        </authorList>
    </citation>
    <scope>NUCLEOTIDE SEQUENCE</scope>
    <source>
        <strain evidence="6">RN12</strain>
    </source>
</reference>
<dbReference type="Gene3D" id="1.10.760.10">
    <property type="entry name" value="Cytochrome c-like domain"/>
    <property type="match status" value="1"/>
</dbReference>
<evidence type="ECO:0000256" key="1">
    <source>
        <dbReference type="ARBA" id="ARBA00022617"/>
    </source>
</evidence>
<keyword evidence="2 4" id="KW-0479">Metal-binding</keyword>
<feature type="domain" description="Cytochrome c" evidence="5">
    <location>
        <begin position="41"/>
        <end position="138"/>
    </location>
</feature>
<dbReference type="PROSITE" id="PS51007">
    <property type="entry name" value="CYTC"/>
    <property type="match status" value="1"/>
</dbReference>
<dbReference type="RefSeq" id="WP_250194952.1">
    <property type="nucleotide sequence ID" value="NZ_CP097635.1"/>
</dbReference>
<gene>
    <name evidence="6" type="ORF">MW290_12360</name>
</gene>
<evidence type="ECO:0000259" key="5">
    <source>
        <dbReference type="PROSITE" id="PS51007"/>
    </source>
</evidence>
<keyword evidence="1 4" id="KW-0349">Heme</keyword>